<evidence type="ECO:0000313" key="11">
    <source>
        <dbReference type="EMBL" id="KAF2109641.1"/>
    </source>
</evidence>
<feature type="region of interest" description="Disordered" evidence="9">
    <location>
        <begin position="18"/>
        <end position="39"/>
    </location>
</feature>
<dbReference type="Pfam" id="PF01485">
    <property type="entry name" value="IBR"/>
    <property type="match status" value="1"/>
</dbReference>
<evidence type="ECO:0000256" key="4">
    <source>
        <dbReference type="ARBA" id="ARBA00022723"/>
    </source>
</evidence>
<dbReference type="AlphaFoldDB" id="A0A6A5YU25"/>
<organism evidence="11 12">
    <name type="scientific">Lophiotrema nucula</name>
    <dbReference type="NCBI Taxonomy" id="690887"/>
    <lineage>
        <taxon>Eukaryota</taxon>
        <taxon>Fungi</taxon>
        <taxon>Dikarya</taxon>
        <taxon>Ascomycota</taxon>
        <taxon>Pezizomycotina</taxon>
        <taxon>Dothideomycetes</taxon>
        <taxon>Pleosporomycetidae</taxon>
        <taxon>Pleosporales</taxon>
        <taxon>Lophiotremataceae</taxon>
        <taxon>Lophiotrema</taxon>
    </lineage>
</organism>
<proteinExistence type="predicted"/>
<dbReference type="SUPFAM" id="SSF57850">
    <property type="entry name" value="RING/U-box"/>
    <property type="match status" value="3"/>
</dbReference>
<dbReference type="Gene3D" id="1.20.120.1750">
    <property type="match status" value="1"/>
</dbReference>
<dbReference type="InterPro" id="IPR013083">
    <property type="entry name" value="Znf_RING/FYVE/PHD"/>
</dbReference>
<dbReference type="SMART" id="SM00647">
    <property type="entry name" value="IBR"/>
    <property type="match status" value="1"/>
</dbReference>
<protein>
    <recommendedName>
        <fullName evidence="2">RBR-type E3 ubiquitin transferase</fullName>
        <ecNumber evidence="2">2.3.2.31</ecNumber>
    </recommendedName>
</protein>
<evidence type="ECO:0000256" key="7">
    <source>
        <dbReference type="ARBA" id="ARBA00022786"/>
    </source>
</evidence>
<accession>A0A6A5YU25</accession>
<comment type="catalytic activity">
    <reaction evidence="1">
        <text>[E2 ubiquitin-conjugating enzyme]-S-ubiquitinyl-L-cysteine + [acceptor protein]-L-lysine = [E2 ubiquitin-conjugating enzyme]-L-cysteine + [acceptor protein]-N(6)-ubiquitinyl-L-lysine.</text>
        <dbReference type="EC" id="2.3.2.31"/>
    </reaction>
</comment>
<reference evidence="11" key="1">
    <citation type="journal article" date="2020" name="Stud. Mycol.">
        <title>101 Dothideomycetes genomes: a test case for predicting lifestyles and emergence of pathogens.</title>
        <authorList>
            <person name="Haridas S."/>
            <person name="Albert R."/>
            <person name="Binder M."/>
            <person name="Bloem J."/>
            <person name="Labutti K."/>
            <person name="Salamov A."/>
            <person name="Andreopoulos B."/>
            <person name="Baker S."/>
            <person name="Barry K."/>
            <person name="Bills G."/>
            <person name="Bluhm B."/>
            <person name="Cannon C."/>
            <person name="Castanera R."/>
            <person name="Culley D."/>
            <person name="Daum C."/>
            <person name="Ezra D."/>
            <person name="Gonzalez J."/>
            <person name="Henrissat B."/>
            <person name="Kuo A."/>
            <person name="Liang C."/>
            <person name="Lipzen A."/>
            <person name="Lutzoni F."/>
            <person name="Magnuson J."/>
            <person name="Mondo S."/>
            <person name="Nolan M."/>
            <person name="Ohm R."/>
            <person name="Pangilinan J."/>
            <person name="Park H.-J."/>
            <person name="Ramirez L."/>
            <person name="Alfaro M."/>
            <person name="Sun H."/>
            <person name="Tritt A."/>
            <person name="Yoshinaga Y."/>
            <person name="Zwiers L.-H."/>
            <person name="Turgeon B."/>
            <person name="Goodwin S."/>
            <person name="Spatafora J."/>
            <person name="Crous P."/>
            <person name="Grigoriev I."/>
        </authorList>
    </citation>
    <scope>NUCLEOTIDE SEQUENCE</scope>
    <source>
        <strain evidence="11">CBS 627.86</strain>
    </source>
</reference>
<keyword evidence="4" id="KW-0479">Metal-binding</keyword>
<dbReference type="GO" id="GO:0008270">
    <property type="term" value="F:zinc ion binding"/>
    <property type="evidence" value="ECO:0007669"/>
    <property type="project" value="UniProtKB-KW"/>
</dbReference>
<evidence type="ECO:0000256" key="9">
    <source>
        <dbReference type="SAM" id="MobiDB-lite"/>
    </source>
</evidence>
<dbReference type="PANTHER" id="PTHR11685">
    <property type="entry name" value="RBR FAMILY RING FINGER AND IBR DOMAIN-CONTAINING"/>
    <property type="match status" value="1"/>
</dbReference>
<evidence type="ECO:0000259" key="10">
    <source>
        <dbReference type="PROSITE" id="PS51873"/>
    </source>
</evidence>
<dbReference type="OrthoDB" id="1431934at2759"/>
<feature type="domain" description="RING-type" evidence="10">
    <location>
        <begin position="39"/>
        <end position="236"/>
    </location>
</feature>
<dbReference type="EC" id="2.3.2.31" evidence="2"/>
<dbReference type="GO" id="GO:0061630">
    <property type="term" value="F:ubiquitin protein ligase activity"/>
    <property type="evidence" value="ECO:0007669"/>
    <property type="project" value="UniProtKB-EC"/>
</dbReference>
<sequence length="236" mass="26434">MAKTSDNKAALKAAGGIVKQTAKESTSKAAAPKQNKRAEKRECLICADSKTSRGYQPPKDGEICEHFRSICRACVQKLVKSKITDDNLGEGVLQCPFGDCGHEVAFSTVGQMVTTGTFENWDQALLRRYLRDTEDLTPCLNPKCGFRFSVEDCNVKSGKGRKKMTCPYCEFDFCIRCSRAWHPKATCDQKTMQARKEEEEQSEKEMKRMGAQPCPHCGIKIEKDGGCSHMFCKRNH</sequence>
<dbReference type="CDD" id="cd20335">
    <property type="entry name" value="BRcat_RBR"/>
    <property type="match status" value="1"/>
</dbReference>
<keyword evidence="6" id="KW-0863">Zinc-finger</keyword>
<evidence type="ECO:0000256" key="5">
    <source>
        <dbReference type="ARBA" id="ARBA00022737"/>
    </source>
</evidence>
<evidence type="ECO:0000256" key="1">
    <source>
        <dbReference type="ARBA" id="ARBA00001798"/>
    </source>
</evidence>
<name>A0A6A5YU25_9PLEO</name>
<dbReference type="PROSITE" id="PS51873">
    <property type="entry name" value="TRIAD"/>
    <property type="match status" value="1"/>
</dbReference>
<keyword evidence="12" id="KW-1185">Reference proteome</keyword>
<keyword evidence="3" id="KW-0808">Transferase</keyword>
<evidence type="ECO:0000256" key="6">
    <source>
        <dbReference type="ARBA" id="ARBA00022771"/>
    </source>
</evidence>
<dbReference type="GO" id="GO:0016567">
    <property type="term" value="P:protein ubiquitination"/>
    <property type="evidence" value="ECO:0007669"/>
    <property type="project" value="InterPro"/>
</dbReference>
<dbReference type="InterPro" id="IPR031127">
    <property type="entry name" value="E3_UB_ligase_RBR"/>
</dbReference>
<evidence type="ECO:0000256" key="2">
    <source>
        <dbReference type="ARBA" id="ARBA00012251"/>
    </source>
</evidence>
<gene>
    <name evidence="11" type="ORF">BDV96DRAFT_669153</name>
</gene>
<dbReference type="InterPro" id="IPR002867">
    <property type="entry name" value="IBR_dom"/>
</dbReference>
<dbReference type="InterPro" id="IPR044066">
    <property type="entry name" value="TRIAD_supradom"/>
</dbReference>
<keyword evidence="7" id="KW-0833">Ubl conjugation pathway</keyword>
<dbReference type="Gene3D" id="3.30.40.10">
    <property type="entry name" value="Zinc/RING finger domain, C3HC4 (zinc finger)"/>
    <property type="match status" value="1"/>
</dbReference>
<evidence type="ECO:0000256" key="3">
    <source>
        <dbReference type="ARBA" id="ARBA00022679"/>
    </source>
</evidence>
<evidence type="ECO:0000256" key="8">
    <source>
        <dbReference type="ARBA" id="ARBA00022833"/>
    </source>
</evidence>
<evidence type="ECO:0000313" key="12">
    <source>
        <dbReference type="Proteomes" id="UP000799770"/>
    </source>
</evidence>
<keyword evidence="8" id="KW-0862">Zinc</keyword>
<dbReference type="Proteomes" id="UP000799770">
    <property type="component" value="Unassembled WGS sequence"/>
</dbReference>
<dbReference type="EMBL" id="ML977341">
    <property type="protein sequence ID" value="KAF2109641.1"/>
    <property type="molecule type" value="Genomic_DNA"/>
</dbReference>
<keyword evidence="5" id="KW-0677">Repeat</keyword>